<feature type="domain" description="Aromatic amino acid beta-eliminating lyase/threonine aldolase" evidence="4">
    <location>
        <begin position="69"/>
        <end position="317"/>
    </location>
</feature>
<evidence type="ECO:0000259" key="4">
    <source>
        <dbReference type="Pfam" id="PF01212"/>
    </source>
</evidence>
<evidence type="ECO:0000256" key="3">
    <source>
        <dbReference type="ARBA" id="ARBA00022898"/>
    </source>
</evidence>
<dbReference type="GO" id="GO:0008732">
    <property type="term" value="F:L-allo-threonine aldolase activity"/>
    <property type="evidence" value="ECO:0007669"/>
    <property type="project" value="TreeGrafter"/>
</dbReference>
<dbReference type="InterPro" id="IPR015424">
    <property type="entry name" value="PyrdxlP-dep_Trfase"/>
</dbReference>
<dbReference type="Pfam" id="PF01212">
    <property type="entry name" value="Beta_elim_lyase"/>
    <property type="match status" value="1"/>
</dbReference>
<evidence type="ECO:0000313" key="6">
    <source>
        <dbReference type="Proteomes" id="UP000304900"/>
    </source>
</evidence>
<evidence type="ECO:0000313" key="5">
    <source>
        <dbReference type="EMBL" id="TKT89425.1"/>
    </source>
</evidence>
<comment type="similarity">
    <text evidence="2">Belongs to the threonine aldolase family.</text>
</comment>
<proteinExistence type="inferred from homology"/>
<accession>A0A4U6CZS0</accession>
<dbReference type="OrthoDB" id="9774495at2"/>
<keyword evidence="6" id="KW-1185">Reference proteome</keyword>
<evidence type="ECO:0000256" key="2">
    <source>
        <dbReference type="ARBA" id="ARBA00006966"/>
    </source>
</evidence>
<comment type="caution">
    <text evidence="5">The sequence shown here is derived from an EMBL/GenBank/DDBJ whole genome shotgun (WGS) entry which is preliminary data.</text>
</comment>
<dbReference type="PANTHER" id="PTHR48097">
    <property type="entry name" value="L-THREONINE ALDOLASE-RELATED"/>
    <property type="match status" value="1"/>
</dbReference>
<dbReference type="SUPFAM" id="SSF53383">
    <property type="entry name" value="PLP-dependent transferases"/>
    <property type="match status" value="1"/>
</dbReference>
<dbReference type="GO" id="GO:0005829">
    <property type="term" value="C:cytosol"/>
    <property type="evidence" value="ECO:0007669"/>
    <property type="project" value="TreeGrafter"/>
</dbReference>
<dbReference type="Proteomes" id="UP000304900">
    <property type="component" value="Unassembled WGS sequence"/>
</dbReference>
<protein>
    <submittedName>
        <fullName evidence="5">Low specificity L-threonine aldolase</fullName>
    </submittedName>
</protein>
<dbReference type="GO" id="GO:0006567">
    <property type="term" value="P:L-threonine catabolic process"/>
    <property type="evidence" value="ECO:0007669"/>
    <property type="project" value="TreeGrafter"/>
</dbReference>
<evidence type="ECO:0000256" key="1">
    <source>
        <dbReference type="ARBA" id="ARBA00001933"/>
    </source>
</evidence>
<reference evidence="5 6" key="1">
    <citation type="submission" date="2019-05" db="EMBL/GenBank/DDBJ databases">
        <title>Dyadobacter AR-3-8 sp. nov., isolated from arctic soil.</title>
        <authorList>
            <person name="Chaudhary D.K."/>
        </authorList>
    </citation>
    <scope>NUCLEOTIDE SEQUENCE [LARGE SCALE GENOMIC DNA]</scope>
    <source>
        <strain evidence="5 6">AR-3-8</strain>
    </source>
</reference>
<dbReference type="GO" id="GO:0006545">
    <property type="term" value="P:glycine biosynthetic process"/>
    <property type="evidence" value="ECO:0007669"/>
    <property type="project" value="TreeGrafter"/>
</dbReference>
<dbReference type="RefSeq" id="WP_137342562.1">
    <property type="nucleotide sequence ID" value="NZ_SZVO01000012.1"/>
</dbReference>
<dbReference type="InterPro" id="IPR015421">
    <property type="entry name" value="PyrdxlP-dep_Trfase_major"/>
</dbReference>
<dbReference type="PANTHER" id="PTHR48097:SF9">
    <property type="entry name" value="L-THREONINE ALDOLASE"/>
    <property type="match status" value="1"/>
</dbReference>
<sequence length="390" mass="42694">MFNRRDFLRISGLSVAPALSPLRGFSTEGKSEAPKKEGLYFMGDGPMYSPEEFLEKLQQINKDKPVVKDFYGKGGSVEQLLKKFCEITGKESAIYMPTGTLANQLAIAVLSGENTKAFVQETSHVYRDEADSAQSVFNKRLIPLAAGKAYFTLEELQKSIEEHTQGEAFKSGIGAISIENPVRRNDGQFVPLAEIKKISAFCRAKGYKLHLDGARIYLASAFSGISVSEYASFFDTVYISLYKYLGASGGAVLCGPKDVIDKMEHLVKVHGGVVFSNWANAAMALHHLTGIEDRFKNFAAQSEQLFKKLNELPEIKITGIEGGTNISILKLAATVNSKKLSEILWQKYSIALPVAKPDGIVKLMVNDSLLTQSSEQIVAAFKDALGLSKV</sequence>
<organism evidence="5 6">
    <name type="scientific">Dyadobacter frigoris</name>
    <dbReference type="NCBI Taxonomy" id="2576211"/>
    <lineage>
        <taxon>Bacteria</taxon>
        <taxon>Pseudomonadati</taxon>
        <taxon>Bacteroidota</taxon>
        <taxon>Cytophagia</taxon>
        <taxon>Cytophagales</taxon>
        <taxon>Spirosomataceae</taxon>
        <taxon>Dyadobacter</taxon>
    </lineage>
</organism>
<dbReference type="AlphaFoldDB" id="A0A4U6CZS0"/>
<dbReference type="InterPro" id="IPR001597">
    <property type="entry name" value="ArAA_b-elim_lyase/Thr_aldolase"/>
</dbReference>
<name>A0A4U6CZS0_9BACT</name>
<comment type="cofactor">
    <cofactor evidence="1">
        <name>pyridoxal 5'-phosphate</name>
        <dbReference type="ChEBI" id="CHEBI:597326"/>
    </cofactor>
</comment>
<gene>
    <name evidence="5" type="ORF">FDK13_24060</name>
</gene>
<dbReference type="Gene3D" id="3.40.640.10">
    <property type="entry name" value="Type I PLP-dependent aspartate aminotransferase-like (Major domain)"/>
    <property type="match status" value="1"/>
</dbReference>
<dbReference type="EMBL" id="SZVO01000012">
    <property type="protein sequence ID" value="TKT89425.1"/>
    <property type="molecule type" value="Genomic_DNA"/>
</dbReference>
<keyword evidence="3" id="KW-0663">Pyridoxal phosphate</keyword>